<dbReference type="Pfam" id="PF11185">
    <property type="entry name" value="DUF2971"/>
    <property type="match status" value="1"/>
</dbReference>
<organism evidence="1 2">
    <name type="scientific">Chitinilyticum piscinae</name>
    <dbReference type="NCBI Taxonomy" id="2866724"/>
    <lineage>
        <taxon>Bacteria</taxon>
        <taxon>Pseudomonadati</taxon>
        <taxon>Pseudomonadota</taxon>
        <taxon>Betaproteobacteria</taxon>
        <taxon>Neisseriales</taxon>
        <taxon>Chitinibacteraceae</taxon>
        <taxon>Chitinilyticum</taxon>
    </lineage>
</organism>
<reference evidence="1 2" key="1">
    <citation type="submission" date="2020-10" db="EMBL/GenBank/DDBJ databases">
        <title>The genome sequence of Chitinilyticum litopenaei 4Y14.</title>
        <authorList>
            <person name="Liu Y."/>
        </authorList>
    </citation>
    <scope>NUCLEOTIDE SEQUENCE [LARGE SCALE GENOMIC DNA]</scope>
    <source>
        <strain evidence="1 2">4Y14</strain>
    </source>
</reference>
<protein>
    <submittedName>
        <fullName evidence="1">DUF2971 domain-containing protein</fullName>
    </submittedName>
</protein>
<proteinExistence type="predicted"/>
<dbReference type="RefSeq" id="WP_194116254.1">
    <property type="nucleotide sequence ID" value="NZ_JADFUA010000005.1"/>
</dbReference>
<name>A0A8J7FI60_9NEIS</name>
<evidence type="ECO:0000313" key="1">
    <source>
        <dbReference type="EMBL" id="MBE9609730.1"/>
    </source>
</evidence>
<dbReference type="InterPro" id="IPR021352">
    <property type="entry name" value="DUF2971"/>
</dbReference>
<dbReference type="AlphaFoldDB" id="A0A8J7FI60"/>
<sequence length="264" mass="30177">MGDDFQGEGFVSHFTSMNSLIEFIIPDCRIRFSPLYKLNDPKESKGESSMMLYSGVPGDPWRLPDNYDGLYIEHERAKRSGIKVACFSIGVDGASCWRKPRMWAQYAGNSRGACLIFDKKKLVDVARKIEGFVGAEQVYYNDSTAEGLCSFTNISCPQGDFDLYEYVFNKLRDGGDRFLFCKHFDWASESEFRVVVYQKTDDYSYLNICDSLVAVVLGCDAPDIYADILLGMCNVPILKCEWDSELRCYNLCELRRNRRRHCAA</sequence>
<accession>A0A8J7FI60</accession>
<evidence type="ECO:0000313" key="2">
    <source>
        <dbReference type="Proteomes" id="UP000604481"/>
    </source>
</evidence>
<comment type="caution">
    <text evidence="1">The sequence shown here is derived from an EMBL/GenBank/DDBJ whole genome shotgun (WGS) entry which is preliminary data.</text>
</comment>
<gene>
    <name evidence="1" type="ORF">INR99_10225</name>
</gene>
<dbReference type="EMBL" id="JADFUA010000005">
    <property type="protein sequence ID" value="MBE9609730.1"/>
    <property type="molecule type" value="Genomic_DNA"/>
</dbReference>
<keyword evidence="2" id="KW-1185">Reference proteome</keyword>
<dbReference type="Proteomes" id="UP000604481">
    <property type="component" value="Unassembled WGS sequence"/>
</dbReference>